<dbReference type="EMBL" id="SNXS01000004">
    <property type="protein sequence ID" value="TDP64315.1"/>
    <property type="molecule type" value="Genomic_DNA"/>
</dbReference>
<name>A0A4R6QN69_9BURK</name>
<dbReference type="Proteomes" id="UP000295361">
    <property type="component" value="Unassembled WGS sequence"/>
</dbReference>
<dbReference type="RefSeq" id="WP_133702129.1">
    <property type="nucleotide sequence ID" value="NZ_SNXS01000004.1"/>
</dbReference>
<protein>
    <submittedName>
        <fullName evidence="1">Uncharacterized protein</fullName>
    </submittedName>
</protein>
<accession>A0A4R6QN69</accession>
<comment type="caution">
    <text evidence="1">The sequence shown here is derived from an EMBL/GenBank/DDBJ whole genome shotgun (WGS) entry which is preliminary data.</text>
</comment>
<dbReference type="AlphaFoldDB" id="A0A4R6QN69"/>
<organism evidence="1 2">
    <name type="scientific">Roseateles toxinivorans</name>
    <dbReference type="NCBI Taxonomy" id="270368"/>
    <lineage>
        <taxon>Bacteria</taxon>
        <taxon>Pseudomonadati</taxon>
        <taxon>Pseudomonadota</taxon>
        <taxon>Betaproteobacteria</taxon>
        <taxon>Burkholderiales</taxon>
        <taxon>Sphaerotilaceae</taxon>
        <taxon>Roseateles</taxon>
    </lineage>
</organism>
<sequence>MLNRLLTRWLRPTAPPTRERADIGRWQASINPPSLYRGDSFFQTLLRWMPGETDAWDAIGHSRGIGAHDELPVMRARFIAQLDDIHRDDVEALLARIKRSRSLRDLWHLRPAVYNMVARAHDQGEAELRMHGINQMFPARPGAGRSGRRIRH</sequence>
<evidence type="ECO:0000313" key="1">
    <source>
        <dbReference type="EMBL" id="TDP64315.1"/>
    </source>
</evidence>
<evidence type="ECO:0000313" key="2">
    <source>
        <dbReference type="Proteomes" id="UP000295361"/>
    </source>
</evidence>
<gene>
    <name evidence="1" type="ORF">DES47_104605</name>
</gene>
<keyword evidence="2" id="KW-1185">Reference proteome</keyword>
<reference evidence="1 2" key="1">
    <citation type="submission" date="2019-03" db="EMBL/GenBank/DDBJ databases">
        <title>Genomic Encyclopedia of Type Strains, Phase IV (KMG-IV): sequencing the most valuable type-strain genomes for metagenomic binning, comparative biology and taxonomic classification.</title>
        <authorList>
            <person name="Goeker M."/>
        </authorList>
    </citation>
    <scope>NUCLEOTIDE SEQUENCE [LARGE SCALE GENOMIC DNA]</scope>
    <source>
        <strain evidence="1 2">DSM 16998</strain>
    </source>
</reference>
<dbReference type="OrthoDB" id="8687298at2"/>
<dbReference type="InParanoid" id="A0A4R6QN69"/>
<proteinExistence type="predicted"/>